<evidence type="ECO:0000256" key="1">
    <source>
        <dbReference type="ARBA" id="ARBA00009794"/>
    </source>
</evidence>
<name>A0ABQ9YFY6_9EUKA</name>
<evidence type="ECO:0000313" key="13">
    <source>
        <dbReference type="Proteomes" id="UP001281761"/>
    </source>
</evidence>
<evidence type="ECO:0000256" key="8">
    <source>
        <dbReference type="SAM" id="MobiDB-lite"/>
    </source>
</evidence>
<protein>
    <recommendedName>
        <fullName evidence="2 7">60S ribosomal export protein NMD3</fullName>
    </recommendedName>
</protein>
<evidence type="ECO:0000256" key="2">
    <source>
        <dbReference type="ARBA" id="ARBA00017035"/>
    </source>
</evidence>
<dbReference type="InterPro" id="IPR048898">
    <property type="entry name" value="OB_NMD3"/>
</dbReference>
<accession>A0ABQ9YFY6</accession>
<dbReference type="PANTHER" id="PTHR12746">
    <property type="entry name" value="NONSENSE-MEDIATED MRNA DECAY PROTEIN 3"/>
    <property type="match status" value="1"/>
</dbReference>
<keyword evidence="6 7" id="KW-0539">Nucleus</keyword>
<dbReference type="Pfam" id="PF21193">
    <property type="entry name" value="NMD_SH3"/>
    <property type="match status" value="1"/>
</dbReference>
<feature type="compositionally biased region" description="Basic and acidic residues" evidence="8">
    <location>
        <begin position="456"/>
        <end position="470"/>
    </location>
</feature>
<feature type="domain" description="60S ribosomal export protein NMD3 SH3" evidence="11">
    <location>
        <begin position="245"/>
        <end position="289"/>
    </location>
</feature>
<dbReference type="InterPro" id="IPR039768">
    <property type="entry name" value="Nmd3"/>
</dbReference>
<keyword evidence="5 7" id="KW-0653">Protein transport</keyword>
<sequence length="516" mass="59103">MEQFKPDLAVGNILCCMCGVSIPPNPSNKCANCLRTQVDITEGISRQNTLIFCRSCERFLQPPKSWITCQLESRELLTICLKALKGLNKVRLIDARFIWTEPHSRRVIVRLTVQKEAFGAILQQDFDVVYVVKTQQCDHCTRTMANDTWNAVVQLRQKVDHKRTFLYLEQLIIKHQAQKDCLNIKSFPDGIDFYFQNKHYASKFAQFIQDFVPTRMKESEQLISQDFRSNTTNTKIAISLNIAPVCRDDLVFLPKEISRKCGNISQLCLVHKVTQTIHLMDPNTMIFSECQGSLYWTSPFTSIASAADLTEFTVLDCVETDKSHGRFKQADVTLLRTRSHDTVSEVIVRSHLGLLLNPGDLVLGYDLQTLSVSDKLGEWKGYVPDVIIVRKTFPQSKKRLAHRKNWTMKRLTAEEGDDDGKRGTEDKQMRDEAIFIREIEEDKELRGTINLYKQEPKKSATRRVGEGVKEEEGDEDDESDVELIELKELVEDEKPEPAQSDEQDVAQMMEGLSVDK</sequence>
<evidence type="ECO:0000259" key="10">
    <source>
        <dbReference type="Pfam" id="PF21192"/>
    </source>
</evidence>
<evidence type="ECO:0000256" key="5">
    <source>
        <dbReference type="ARBA" id="ARBA00022927"/>
    </source>
</evidence>
<feature type="domain" description="Nmd3 N-terminal" evidence="9">
    <location>
        <begin position="15"/>
        <end position="242"/>
    </location>
</feature>
<comment type="similarity">
    <text evidence="1 7">Belongs to the NMD3 family.</text>
</comment>
<proteinExistence type="inferred from homology"/>
<dbReference type="PANTHER" id="PTHR12746:SF2">
    <property type="entry name" value="60S RIBOSOMAL EXPORT PROTEIN NMD3"/>
    <property type="match status" value="1"/>
</dbReference>
<keyword evidence="3 7" id="KW-0813">Transport</keyword>
<dbReference type="Pfam" id="PF04981">
    <property type="entry name" value="NMD3"/>
    <property type="match status" value="1"/>
</dbReference>
<comment type="subcellular location">
    <subcellularLocation>
        <location evidence="7">Cytoplasm</location>
    </subcellularLocation>
    <subcellularLocation>
        <location evidence="7">Nucleus</location>
    </subcellularLocation>
</comment>
<gene>
    <name evidence="12" type="ORF">BLNAU_2514</name>
</gene>
<keyword evidence="4 7" id="KW-0963">Cytoplasm</keyword>
<feature type="domain" description="60S ribosomal export protein NMD3 OB-fold" evidence="10">
    <location>
        <begin position="309"/>
        <end position="391"/>
    </location>
</feature>
<dbReference type="InterPro" id="IPR007064">
    <property type="entry name" value="Nmd3_N"/>
</dbReference>
<evidence type="ECO:0000313" key="12">
    <source>
        <dbReference type="EMBL" id="KAK2962681.1"/>
    </source>
</evidence>
<comment type="function">
    <text evidence="7">Acts as an adapter for the XPO1/CRM1-mediated export of the 60S ribosomal subunit.</text>
</comment>
<comment type="caution">
    <text evidence="12">The sequence shown here is derived from an EMBL/GenBank/DDBJ whole genome shotgun (WGS) entry which is preliminary data.</text>
</comment>
<reference evidence="12 13" key="1">
    <citation type="journal article" date="2022" name="bioRxiv">
        <title>Genomics of Preaxostyla Flagellates Illuminates Evolutionary Transitions and the Path Towards Mitochondrial Loss.</title>
        <authorList>
            <person name="Novak L.V.F."/>
            <person name="Treitli S.C."/>
            <person name="Pyrih J."/>
            <person name="Halakuc P."/>
            <person name="Pipaliya S.V."/>
            <person name="Vacek V."/>
            <person name="Brzon O."/>
            <person name="Soukal P."/>
            <person name="Eme L."/>
            <person name="Dacks J.B."/>
            <person name="Karnkowska A."/>
            <person name="Elias M."/>
            <person name="Hampl V."/>
        </authorList>
    </citation>
    <scope>NUCLEOTIDE SEQUENCE [LARGE SCALE GENOMIC DNA]</scope>
    <source>
        <strain evidence="12">NAU3</strain>
        <tissue evidence="12">Gut</tissue>
    </source>
</reference>
<dbReference type="InterPro" id="IPR048899">
    <property type="entry name" value="NMD_SH3"/>
</dbReference>
<dbReference type="Proteomes" id="UP001281761">
    <property type="component" value="Unassembled WGS sequence"/>
</dbReference>
<evidence type="ECO:0000256" key="3">
    <source>
        <dbReference type="ARBA" id="ARBA00022448"/>
    </source>
</evidence>
<feature type="compositionally biased region" description="Acidic residues" evidence="8">
    <location>
        <begin position="471"/>
        <end position="483"/>
    </location>
</feature>
<evidence type="ECO:0000259" key="9">
    <source>
        <dbReference type="Pfam" id="PF04981"/>
    </source>
</evidence>
<feature type="region of interest" description="Disordered" evidence="8">
    <location>
        <begin position="456"/>
        <end position="516"/>
    </location>
</feature>
<evidence type="ECO:0000256" key="4">
    <source>
        <dbReference type="ARBA" id="ARBA00022490"/>
    </source>
</evidence>
<evidence type="ECO:0000256" key="6">
    <source>
        <dbReference type="ARBA" id="ARBA00023242"/>
    </source>
</evidence>
<dbReference type="EMBL" id="JARBJD010000010">
    <property type="protein sequence ID" value="KAK2962681.1"/>
    <property type="molecule type" value="Genomic_DNA"/>
</dbReference>
<evidence type="ECO:0000256" key="7">
    <source>
        <dbReference type="RuleBase" id="RU364108"/>
    </source>
</evidence>
<feature type="compositionally biased region" description="Acidic residues" evidence="8">
    <location>
        <begin position="490"/>
        <end position="504"/>
    </location>
</feature>
<dbReference type="Pfam" id="PF21192">
    <property type="entry name" value="OB_NMD3"/>
    <property type="match status" value="1"/>
</dbReference>
<keyword evidence="13" id="KW-1185">Reference proteome</keyword>
<evidence type="ECO:0000259" key="11">
    <source>
        <dbReference type="Pfam" id="PF21193"/>
    </source>
</evidence>
<organism evidence="12 13">
    <name type="scientific">Blattamonas nauphoetae</name>
    <dbReference type="NCBI Taxonomy" id="2049346"/>
    <lineage>
        <taxon>Eukaryota</taxon>
        <taxon>Metamonada</taxon>
        <taxon>Preaxostyla</taxon>
        <taxon>Oxymonadida</taxon>
        <taxon>Blattamonas</taxon>
    </lineage>
</organism>